<feature type="transmembrane region" description="Helical" evidence="6">
    <location>
        <begin position="354"/>
        <end position="373"/>
    </location>
</feature>
<dbReference type="Gene3D" id="1.20.1250.20">
    <property type="entry name" value="MFS general substrate transporter like domains"/>
    <property type="match status" value="2"/>
</dbReference>
<keyword evidence="5 6" id="KW-0472">Membrane</keyword>
<dbReference type="Proteomes" id="UP000325292">
    <property type="component" value="Chromosome"/>
</dbReference>
<sequence>MWKMIFYSSNQLGVNLLWQAFNTVAVFYYVTVLNVPGAALSLGLIAFGIINAFFNLFAGYLSDRTTTRWGRRIPYVLVSALPFGLAFYFLFSPPRLGVTTLIYYFLTLTFLFDFFFTVTTLNIMALFPEMYQESHQRNFVSALSQVFGIVGLILGVALSKSLGQLIGWGAMALAFGLLGSSSVYLALFGSFEDPAYRAVPALAFKDAIRATFSNRQFVFYVVASFLIQLVTTMLTTIAAFYTKYVVPLSPLQYSLFMGAIFVVAIPVSFLWAKIANRFSNATATLLSTALCALTLLSFLFDHSPSAVIGTGGILGLSISGFLVLLNVLLADVIDYDAKQTGQRREGMYLGMNGFIVRIGLSVQYAIMALFFAVSGFDSRRTIQSARAIWGFRILLGGLPVVLLIAALGFLLAYRRQTLVAESA</sequence>
<dbReference type="InterPro" id="IPR036259">
    <property type="entry name" value="MFS_trans_sf"/>
</dbReference>
<feature type="transmembrane region" description="Helical" evidence="6">
    <location>
        <begin position="37"/>
        <end position="61"/>
    </location>
</feature>
<feature type="transmembrane region" description="Helical" evidence="6">
    <location>
        <begin position="306"/>
        <end position="333"/>
    </location>
</feature>
<evidence type="ECO:0000259" key="7">
    <source>
        <dbReference type="PROSITE" id="PS50850"/>
    </source>
</evidence>
<feature type="transmembrane region" description="Helical" evidence="6">
    <location>
        <begin position="283"/>
        <end position="300"/>
    </location>
</feature>
<feature type="transmembrane region" description="Helical" evidence="6">
    <location>
        <begin position="73"/>
        <end position="91"/>
    </location>
</feature>
<dbReference type="Pfam" id="PF13347">
    <property type="entry name" value="MFS_2"/>
    <property type="match status" value="1"/>
</dbReference>
<feature type="transmembrane region" description="Helical" evidence="6">
    <location>
        <begin position="217"/>
        <end position="241"/>
    </location>
</feature>
<feature type="transmembrane region" description="Helical" evidence="6">
    <location>
        <begin position="253"/>
        <end position="271"/>
    </location>
</feature>
<reference evidence="8 9" key="1">
    <citation type="journal article" date="2019" name="Sci. Rep.">
        <title>Sulfobacillus thermotolerans: new insights into resistance and metabolic capacities of acidophilic chemolithotrophs.</title>
        <authorList>
            <person name="Panyushkina A.E."/>
            <person name="Babenko V.V."/>
            <person name="Nikitina A.S."/>
            <person name="Selezneva O.V."/>
            <person name="Tsaplina I.A."/>
            <person name="Letarova M.A."/>
            <person name="Kostryukova E.S."/>
            <person name="Letarov A.V."/>
        </authorList>
    </citation>
    <scope>NUCLEOTIDE SEQUENCE [LARGE SCALE GENOMIC DNA]</scope>
    <source>
        <strain evidence="8 9">Kr1</strain>
    </source>
</reference>
<evidence type="ECO:0000313" key="9">
    <source>
        <dbReference type="Proteomes" id="UP000325292"/>
    </source>
</evidence>
<evidence type="ECO:0000256" key="2">
    <source>
        <dbReference type="ARBA" id="ARBA00022448"/>
    </source>
</evidence>
<name>A0ABM6RVY9_9FIRM</name>
<dbReference type="InterPro" id="IPR039672">
    <property type="entry name" value="MFS_2"/>
</dbReference>
<gene>
    <name evidence="8" type="ORF">BXT84_13855</name>
</gene>
<feature type="transmembrane region" description="Helical" evidence="6">
    <location>
        <begin position="103"/>
        <end position="127"/>
    </location>
</feature>
<dbReference type="SUPFAM" id="SSF103473">
    <property type="entry name" value="MFS general substrate transporter"/>
    <property type="match status" value="1"/>
</dbReference>
<keyword evidence="9" id="KW-1185">Reference proteome</keyword>
<keyword evidence="4 6" id="KW-1133">Transmembrane helix</keyword>
<dbReference type="EMBL" id="CP019454">
    <property type="protein sequence ID" value="AUW95607.1"/>
    <property type="molecule type" value="Genomic_DNA"/>
</dbReference>
<proteinExistence type="predicted"/>
<evidence type="ECO:0000256" key="1">
    <source>
        <dbReference type="ARBA" id="ARBA00004651"/>
    </source>
</evidence>
<evidence type="ECO:0000256" key="3">
    <source>
        <dbReference type="ARBA" id="ARBA00022692"/>
    </source>
</evidence>
<feature type="transmembrane region" description="Helical" evidence="6">
    <location>
        <begin position="165"/>
        <end position="187"/>
    </location>
</feature>
<feature type="domain" description="Major facilitator superfamily (MFS) profile" evidence="7">
    <location>
        <begin position="1"/>
        <end position="414"/>
    </location>
</feature>
<dbReference type="InterPro" id="IPR020846">
    <property type="entry name" value="MFS_dom"/>
</dbReference>
<protein>
    <submittedName>
        <fullName evidence="8">MFS transporter</fullName>
    </submittedName>
</protein>
<evidence type="ECO:0000313" key="8">
    <source>
        <dbReference type="EMBL" id="AUW95607.1"/>
    </source>
</evidence>
<evidence type="ECO:0000256" key="4">
    <source>
        <dbReference type="ARBA" id="ARBA00022989"/>
    </source>
</evidence>
<keyword evidence="3 6" id="KW-0812">Transmembrane</keyword>
<dbReference type="PANTHER" id="PTHR11328">
    <property type="entry name" value="MAJOR FACILITATOR SUPERFAMILY DOMAIN-CONTAINING PROTEIN"/>
    <property type="match status" value="1"/>
</dbReference>
<dbReference type="PROSITE" id="PS50850">
    <property type="entry name" value="MFS"/>
    <property type="match status" value="1"/>
</dbReference>
<keyword evidence="2" id="KW-0813">Transport</keyword>
<dbReference type="PANTHER" id="PTHR11328:SF24">
    <property type="entry name" value="MAJOR FACILITATOR SUPERFAMILY (MFS) PROFILE DOMAIN-CONTAINING PROTEIN"/>
    <property type="match status" value="1"/>
</dbReference>
<organism evidence="8 9">
    <name type="scientific">Sulfobacillus thermotolerans</name>
    <dbReference type="NCBI Taxonomy" id="338644"/>
    <lineage>
        <taxon>Bacteria</taxon>
        <taxon>Bacillati</taxon>
        <taxon>Bacillota</taxon>
        <taxon>Clostridia</taxon>
        <taxon>Eubacteriales</taxon>
        <taxon>Clostridiales Family XVII. Incertae Sedis</taxon>
        <taxon>Sulfobacillus</taxon>
    </lineage>
</organism>
<accession>A0ABM6RVY9</accession>
<feature type="transmembrane region" description="Helical" evidence="6">
    <location>
        <begin position="393"/>
        <end position="413"/>
    </location>
</feature>
<evidence type="ECO:0000256" key="6">
    <source>
        <dbReference type="SAM" id="Phobius"/>
    </source>
</evidence>
<evidence type="ECO:0000256" key="5">
    <source>
        <dbReference type="ARBA" id="ARBA00023136"/>
    </source>
</evidence>
<comment type="subcellular location">
    <subcellularLocation>
        <location evidence="1">Cell membrane</location>
        <topology evidence="1">Multi-pass membrane protein</topology>
    </subcellularLocation>
</comment>
<feature type="transmembrane region" description="Helical" evidence="6">
    <location>
        <begin position="12"/>
        <end position="31"/>
    </location>
</feature>
<feature type="transmembrane region" description="Helical" evidence="6">
    <location>
        <begin position="139"/>
        <end position="159"/>
    </location>
</feature>